<dbReference type="RefSeq" id="WP_225672104.1">
    <property type="nucleotide sequence ID" value="NZ_JAEDAH010000018.1"/>
</dbReference>
<evidence type="ECO:0000259" key="2">
    <source>
        <dbReference type="Pfam" id="PF16036"/>
    </source>
</evidence>
<sequence>MKPAILTALLALAPIADARTIANFEFSEVIPETQSHPEMALNGAAIRTMYYLVDAYVGLMYVENPSDDPDYLITQDTHKRVVYHILVNRVSGRRIASAMYDAMQLNLSEQEAAALSDRLDQLVTMFDSKMERGDVGYVEYIPGKGSKVVIKGEEKGIIPGKDLFDALMKIWIGEYPVTHKFKRGILGLDHSEEQITTVE</sequence>
<accession>A0ABS7ZM50</accession>
<dbReference type="InterPro" id="IPR036298">
    <property type="entry name" value="Chalcone_isomerase_sf"/>
</dbReference>
<dbReference type="Proteomes" id="UP000714380">
    <property type="component" value="Unassembled WGS sequence"/>
</dbReference>
<dbReference type="Gene3D" id="3.50.70.10">
    <property type="match status" value="1"/>
</dbReference>
<feature type="signal peptide" evidence="1">
    <location>
        <begin position="1"/>
        <end position="18"/>
    </location>
</feature>
<name>A0ABS7ZM50_9GAMM</name>
<organism evidence="3 4">
    <name type="scientific">Thalassolituus marinus</name>
    <dbReference type="NCBI Taxonomy" id="671053"/>
    <lineage>
        <taxon>Bacteria</taxon>
        <taxon>Pseudomonadati</taxon>
        <taxon>Pseudomonadota</taxon>
        <taxon>Gammaproteobacteria</taxon>
        <taxon>Oceanospirillales</taxon>
        <taxon>Oceanospirillaceae</taxon>
        <taxon>Thalassolituus</taxon>
    </lineage>
</organism>
<protein>
    <submittedName>
        <fullName evidence="3">Chalcone isomerase family protein</fullName>
    </submittedName>
</protein>
<evidence type="ECO:0000313" key="3">
    <source>
        <dbReference type="EMBL" id="MCA6062770.1"/>
    </source>
</evidence>
<proteinExistence type="predicted"/>
<dbReference type="GO" id="GO:0016853">
    <property type="term" value="F:isomerase activity"/>
    <property type="evidence" value="ECO:0007669"/>
    <property type="project" value="UniProtKB-KW"/>
</dbReference>
<dbReference type="SUPFAM" id="SSF54626">
    <property type="entry name" value="Chalcone isomerase"/>
    <property type="match status" value="1"/>
</dbReference>
<feature type="domain" description="Chalcone isomerase" evidence="2">
    <location>
        <begin position="35"/>
        <end position="187"/>
    </location>
</feature>
<keyword evidence="4" id="KW-1185">Reference proteome</keyword>
<feature type="chain" id="PRO_5045247168" evidence="1">
    <location>
        <begin position="19"/>
        <end position="199"/>
    </location>
</feature>
<gene>
    <name evidence="3" type="ORF">I9W95_04030</name>
</gene>
<dbReference type="InterPro" id="IPR016087">
    <property type="entry name" value="Chalcone_isomerase"/>
</dbReference>
<keyword evidence="3" id="KW-0413">Isomerase</keyword>
<keyword evidence="1" id="KW-0732">Signal</keyword>
<reference evidence="3 4" key="1">
    <citation type="submission" date="2020-12" db="EMBL/GenBank/DDBJ databases">
        <title>Novel Thalassolituus-related marine hydrocarbonoclastic bacteria mediated algae-derived hydrocarbons mineralization in twilight zone of the northern South China Sea.</title>
        <authorList>
            <person name="Dong C."/>
        </authorList>
    </citation>
    <scope>NUCLEOTIDE SEQUENCE [LARGE SCALE GENOMIC DNA]</scope>
    <source>
        <strain evidence="3 4">IMCC1826</strain>
    </source>
</reference>
<dbReference type="InterPro" id="IPR016088">
    <property type="entry name" value="Chalcone_isomerase_3-sand"/>
</dbReference>
<evidence type="ECO:0000256" key="1">
    <source>
        <dbReference type="SAM" id="SignalP"/>
    </source>
</evidence>
<dbReference type="Pfam" id="PF16036">
    <property type="entry name" value="Chalcone_3"/>
    <property type="match status" value="1"/>
</dbReference>
<comment type="caution">
    <text evidence="3">The sequence shown here is derived from an EMBL/GenBank/DDBJ whole genome shotgun (WGS) entry which is preliminary data.</text>
</comment>
<evidence type="ECO:0000313" key="4">
    <source>
        <dbReference type="Proteomes" id="UP000714380"/>
    </source>
</evidence>
<dbReference type="EMBL" id="JAEDAH010000018">
    <property type="protein sequence ID" value="MCA6062770.1"/>
    <property type="molecule type" value="Genomic_DNA"/>
</dbReference>